<protein>
    <recommendedName>
        <fullName evidence="3">DnaA N-terminal domain-containing protein</fullName>
    </recommendedName>
</protein>
<accession>A0A3P3DWY8</accession>
<keyword evidence="2" id="KW-1185">Reference proteome</keyword>
<dbReference type="AlphaFoldDB" id="A0A3P3DWY8"/>
<evidence type="ECO:0000313" key="1">
    <source>
        <dbReference type="EMBL" id="RRH78276.1"/>
    </source>
</evidence>
<dbReference type="RefSeq" id="WP_124963366.1">
    <property type="nucleotide sequence ID" value="NZ_RRAZ01000002.1"/>
</dbReference>
<evidence type="ECO:0008006" key="3">
    <source>
        <dbReference type="Google" id="ProtNLM"/>
    </source>
</evidence>
<gene>
    <name evidence="1" type="ORF">EG244_02195</name>
</gene>
<dbReference type="EMBL" id="RRAZ01000002">
    <property type="protein sequence ID" value="RRH78276.1"/>
    <property type="molecule type" value="Genomic_DNA"/>
</dbReference>
<dbReference type="InterPro" id="IPR038454">
    <property type="entry name" value="DnaA_N_sf"/>
</dbReference>
<dbReference type="Gene3D" id="3.30.300.180">
    <property type="match status" value="1"/>
</dbReference>
<reference evidence="1 2" key="1">
    <citation type="submission" date="2018-11" db="EMBL/GenBank/DDBJ databases">
        <title>Gemmobacter sp. nov., YIM 102744-1 draft genome.</title>
        <authorList>
            <person name="Li G."/>
            <person name="Jiang Y."/>
        </authorList>
    </citation>
    <scope>NUCLEOTIDE SEQUENCE [LARGE SCALE GENOMIC DNA]</scope>
    <source>
        <strain evidence="1 2">YIM 102744-1</strain>
    </source>
</reference>
<name>A0A3P3DWY8_9RHOB</name>
<dbReference type="OrthoDB" id="7657434at2"/>
<sequence>MQQPRLTGPGAGSDRYDVLTALSVAALGTGGHQQVLLLRLMALVTARYNWAQDELSLGQKDMALMWSVDQRTVKREIRKLIDAHLLVLLRPGVKGRVATYRLNLRKIAELTEGFWGRVGSDFEARMTERYARRAEPEDRVVRLDFTARPQPADDSPWQRVLQRLRGADPARAGAWFDNLVVLHDTSPDLALEAPSLFALRYIETHLLAQMKIAMRQELGPGWRLKVTVRQ</sequence>
<comment type="caution">
    <text evidence="1">The sequence shown here is derived from an EMBL/GenBank/DDBJ whole genome shotgun (WGS) entry which is preliminary data.</text>
</comment>
<dbReference type="Proteomes" id="UP000282125">
    <property type="component" value="Unassembled WGS sequence"/>
</dbReference>
<proteinExistence type="predicted"/>
<evidence type="ECO:0000313" key="2">
    <source>
        <dbReference type="Proteomes" id="UP000282125"/>
    </source>
</evidence>
<organism evidence="1 2">
    <name type="scientific">Falsigemmobacter faecalis</name>
    <dbReference type="NCBI Taxonomy" id="2488730"/>
    <lineage>
        <taxon>Bacteria</taxon>
        <taxon>Pseudomonadati</taxon>
        <taxon>Pseudomonadota</taxon>
        <taxon>Alphaproteobacteria</taxon>
        <taxon>Rhodobacterales</taxon>
        <taxon>Paracoccaceae</taxon>
        <taxon>Falsigemmobacter</taxon>
    </lineage>
</organism>